<dbReference type="OrthoDB" id="9788304at2"/>
<organism evidence="1 2">
    <name type="scientific">Anaerosphaera aminiphila DSM 21120</name>
    <dbReference type="NCBI Taxonomy" id="1120995"/>
    <lineage>
        <taxon>Bacteria</taxon>
        <taxon>Bacillati</taxon>
        <taxon>Bacillota</taxon>
        <taxon>Tissierellia</taxon>
        <taxon>Tissierellales</taxon>
        <taxon>Peptoniphilaceae</taxon>
        <taxon>Anaerosphaera</taxon>
    </lineage>
</organism>
<evidence type="ECO:0000313" key="1">
    <source>
        <dbReference type="EMBL" id="SHH21832.1"/>
    </source>
</evidence>
<dbReference type="AlphaFoldDB" id="A0A1M5R678"/>
<protein>
    <submittedName>
        <fullName evidence="1">Uncharacterized protein</fullName>
    </submittedName>
</protein>
<dbReference type="RefSeq" id="WP_073184041.1">
    <property type="nucleotide sequence ID" value="NZ_FQXI01000004.1"/>
</dbReference>
<keyword evidence="2" id="KW-1185">Reference proteome</keyword>
<sequence length="126" mass="14702">MSLLDNLSENLDNLRENVGEVAKKIQFNSKELKEQTLLRLEISKEERKLSDLYRNIGEAFYSEHNKLSNYTNSYIEDEILEIDRVVAKIEALKIKLGSGSTVEKTEDFEKRDTDNIVYIDEEDLKK</sequence>
<proteinExistence type="predicted"/>
<dbReference type="EMBL" id="FQXI01000004">
    <property type="protein sequence ID" value="SHH21832.1"/>
    <property type="molecule type" value="Genomic_DNA"/>
</dbReference>
<evidence type="ECO:0000313" key="2">
    <source>
        <dbReference type="Proteomes" id="UP000184032"/>
    </source>
</evidence>
<dbReference type="Proteomes" id="UP000184032">
    <property type="component" value="Unassembled WGS sequence"/>
</dbReference>
<name>A0A1M5R678_9FIRM</name>
<accession>A0A1M5R678</accession>
<dbReference type="STRING" id="1120995.SAMN02745245_00837"/>
<gene>
    <name evidence="1" type="ORF">SAMN02745245_00837</name>
</gene>
<reference evidence="1 2" key="1">
    <citation type="submission" date="2016-11" db="EMBL/GenBank/DDBJ databases">
        <authorList>
            <person name="Jaros S."/>
            <person name="Januszkiewicz K."/>
            <person name="Wedrychowicz H."/>
        </authorList>
    </citation>
    <scope>NUCLEOTIDE SEQUENCE [LARGE SCALE GENOMIC DNA]</scope>
    <source>
        <strain evidence="1 2">DSM 21120</strain>
    </source>
</reference>